<dbReference type="Gene3D" id="1.20.1280.50">
    <property type="match status" value="1"/>
</dbReference>
<evidence type="ECO:0000313" key="3">
    <source>
        <dbReference type="Proteomes" id="UP000006514"/>
    </source>
</evidence>
<accession>J0WSW6</accession>
<proteinExistence type="predicted"/>
<dbReference type="KEGG" id="adl:AURDEDRAFT_174569"/>
<dbReference type="Pfam" id="PF12937">
    <property type="entry name" value="F-box-like"/>
    <property type="match status" value="1"/>
</dbReference>
<dbReference type="SUPFAM" id="SSF81383">
    <property type="entry name" value="F-box domain"/>
    <property type="match status" value="1"/>
</dbReference>
<reference evidence="3" key="1">
    <citation type="journal article" date="2012" name="Science">
        <title>The Paleozoic origin of enzymatic lignin decomposition reconstructed from 31 fungal genomes.</title>
        <authorList>
            <person name="Floudas D."/>
            <person name="Binder M."/>
            <person name="Riley R."/>
            <person name="Barry K."/>
            <person name="Blanchette R.A."/>
            <person name="Henrissat B."/>
            <person name="Martinez A.T."/>
            <person name="Otillar R."/>
            <person name="Spatafora J.W."/>
            <person name="Yadav J.S."/>
            <person name="Aerts A."/>
            <person name="Benoit I."/>
            <person name="Boyd A."/>
            <person name="Carlson A."/>
            <person name="Copeland A."/>
            <person name="Coutinho P.M."/>
            <person name="de Vries R.P."/>
            <person name="Ferreira P."/>
            <person name="Findley K."/>
            <person name="Foster B."/>
            <person name="Gaskell J."/>
            <person name="Glotzer D."/>
            <person name="Gorecki P."/>
            <person name="Heitman J."/>
            <person name="Hesse C."/>
            <person name="Hori C."/>
            <person name="Igarashi K."/>
            <person name="Jurgens J.A."/>
            <person name="Kallen N."/>
            <person name="Kersten P."/>
            <person name="Kohler A."/>
            <person name="Kuees U."/>
            <person name="Kumar T.K.A."/>
            <person name="Kuo A."/>
            <person name="LaButti K."/>
            <person name="Larrondo L.F."/>
            <person name="Lindquist E."/>
            <person name="Ling A."/>
            <person name="Lombard V."/>
            <person name="Lucas S."/>
            <person name="Lundell T."/>
            <person name="Martin R."/>
            <person name="McLaughlin D.J."/>
            <person name="Morgenstern I."/>
            <person name="Morin E."/>
            <person name="Murat C."/>
            <person name="Nagy L.G."/>
            <person name="Nolan M."/>
            <person name="Ohm R.A."/>
            <person name="Patyshakuliyeva A."/>
            <person name="Rokas A."/>
            <person name="Ruiz-Duenas F.J."/>
            <person name="Sabat G."/>
            <person name="Salamov A."/>
            <person name="Samejima M."/>
            <person name="Schmutz J."/>
            <person name="Slot J.C."/>
            <person name="St John F."/>
            <person name="Stenlid J."/>
            <person name="Sun H."/>
            <person name="Sun S."/>
            <person name="Syed K."/>
            <person name="Tsang A."/>
            <person name="Wiebenga A."/>
            <person name="Young D."/>
            <person name="Pisabarro A."/>
            <person name="Eastwood D.C."/>
            <person name="Martin F."/>
            <person name="Cullen D."/>
            <person name="Grigoriev I.V."/>
            <person name="Hibbett D.S."/>
        </authorList>
    </citation>
    <scope>NUCLEOTIDE SEQUENCE [LARGE SCALE GENOMIC DNA]</scope>
    <source>
        <strain evidence="3">TFB10046</strain>
    </source>
</reference>
<feature type="domain" description="F-box" evidence="1">
    <location>
        <begin position="1"/>
        <end position="48"/>
    </location>
</feature>
<dbReference type="EMBL" id="JH687863">
    <property type="protein sequence ID" value="EJD36372.1"/>
    <property type="molecule type" value="Genomic_DNA"/>
</dbReference>
<dbReference type="PROSITE" id="PS50181">
    <property type="entry name" value="FBOX"/>
    <property type="match status" value="1"/>
</dbReference>
<dbReference type="InterPro" id="IPR001810">
    <property type="entry name" value="F-box_dom"/>
</dbReference>
<name>J0WSW6_AURST</name>
<dbReference type="Proteomes" id="UP000006514">
    <property type="component" value="Unassembled WGS sequence"/>
</dbReference>
<sequence length="460" mass="51889">MASVKAIPVELMTAIFSFLCLMDLVRASWICRHWRRLALNHPSFWSNIRIDAVTPSALFWARRRLTCTSGRPFRLEVDYRARDKHVERELLDLVCIALDNVRELYITLDSFYAISVYETLLNIAKSLEVFGLQFILGPGGEPFELEHLPLRSGIFGRCPARLRTVSLENVILTHITPIPAFCTVTSVAIAFEESVRYQFPEYLFEYFPAMTWLSLSSGSTNFSSDLAPKALSRFSTLLYLYLAFSGRCVLDVFRYVATADIPEICVVNPNDDAVYAALEPLRSPFHMFCQKVTSVECAELRITIASPGSGLTRHFAENPDNYAIGSENGPLTLLENEDFAQQISSLTLATSIWSMLLPFLPPYNILRDLRISIDHWAPVPVNLPEESLWLPNLEFLLLESLFGELIVSAESLIAFLGRTTERVHLRLCGVAVVGDITSLKARTAGIRKGDKNELSKFRYT</sequence>
<keyword evidence="3" id="KW-1185">Reference proteome</keyword>
<dbReference type="InterPro" id="IPR036047">
    <property type="entry name" value="F-box-like_dom_sf"/>
</dbReference>
<dbReference type="OrthoDB" id="2884925at2759"/>
<evidence type="ECO:0000313" key="2">
    <source>
        <dbReference type="EMBL" id="EJD36372.1"/>
    </source>
</evidence>
<dbReference type="AlphaFoldDB" id="J0WSW6"/>
<evidence type="ECO:0000259" key="1">
    <source>
        <dbReference type="PROSITE" id="PS50181"/>
    </source>
</evidence>
<dbReference type="InParanoid" id="J0WSW6"/>
<protein>
    <recommendedName>
        <fullName evidence="1">F-box domain-containing protein</fullName>
    </recommendedName>
</protein>
<gene>
    <name evidence="2" type="ORF">AURDEDRAFT_174569</name>
</gene>
<organism evidence="2 3">
    <name type="scientific">Auricularia subglabra (strain TFB-10046 / SS5)</name>
    <name type="common">White-rot fungus</name>
    <name type="synonym">Auricularia delicata (strain TFB10046)</name>
    <dbReference type="NCBI Taxonomy" id="717982"/>
    <lineage>
        <taxon>Eukaryota</taxon>
        <taxon>Fungi</taxon>
        <taxon>Dikarya</taxon>
        <taxon>Basidiomycota</taxon>
        <taxon>Agaricomycotina</taxon>
        <taxon>Agaricomycetes</taxon>
        <taxon>Auriculariales</taxon>
        <taxon>Auriculariaceae</taxon>
        <taxon>Auricularia</taxon>
    </lineage>
</organism>
<dbReference type="SMART" id="SM00256">
    <property type="entry name" value="FBOX"/>
    <property type="match status" value="1"/>
</dbReference>